<accession>D6U175</accession>
<name>D6U175_KTERA</name>
<dbReference type="Proteomes" id="UP000004508">
    <property type="component" value="Unassembled WGS sequence"/>
</dbReference>
<proteinExistence type="predicted"/>
<organism evidence="1 2">
    <name type="scientific">Ktedonobacter racemifer DSM 44963</name>
    <dbReference type="NCBI Taxonomy" id="485913"/>
    <lineage>
        <taxon>Bacteria</taxon>
        <taxon>Bacillati</taxon>
        <taxon>Chloroflexota</taxon>
        <taxon>Ktedonobacteria</taxon>
        <taxon>Ktedonobacterales</taxon>
        <taxon>Ktedonobacteraceae</taxon>
        <taxon>Ktedonobacter</taxon>
    </lineage>
</organism>
<dbReference type="AlphaFoldDB" id="D6U175"/>
<comment type="caution">
    <text evidence="1">The sequence shown here is derived from an EMBL/GenBank/DDBJ whole genome shotgun (WGS) entry which is preliminary data.</text>
</comment>
<sequence>MWCGMTRRFHEDSYNSRRFPWFRLKIGRCFGSYTISVKALLYTSKAHQICAQGKHAFCSKNSFFTKIDTAGEPP</sequence>
<dbReference type="EMBL" id="ADVG01000004">
    <property type="protein sequence ID" value="EFH82565.1"/>
    <property type="molecule type" value="Genomic_DNA"/>
</dbReference>
<evidence type="ECO:0000313" key="2">
    <source>
        <dbReference type="Proteomes" id="UP000004508"/>
    </source>
</evidence>
<keyword evidence="2" id="KW-1185">Reference proteome</keyword>
<protein>
    <submittedName>
        <fullName evidence="1">Uncharacterized protein</fullName>
    </submittedName>
</protein>
<gene>
    <name evidence="1" type="ORF">Krac_3386</name>
</gene>
<evidence type="ECO:0000313" key="1">
    <source>
        <dbReference type="EMBL" id="EFH82565.1"/>
    </source>
</evidence>
<reference evidence="1 2" key="1">
    <citation type="journal article" date="2011" name="Stand. Genomic Sci.">
        <title>Non-contiguous finished genome sequence and contextual data of the filamentous soil bacterium Ktedonobacter racemifer type strain (SOSP1-21).</title>
        <authorList>
            <person name="Chang Y.J."/>
            <person name="Land M."/>
            <person name="Hauser L."/>
            <person name="Chertkov O."/>
            <person name="Del Rio T.G."/>
            <person name="Nolan M."/>
            <person name="Copeland A."/>
            <person name="Tice H."/>
            <person name="Cheng J.F."/>
            <person name="Lucas S."/>
            <person name="Han C."/>
            <person name="Goodwin L."/>
            <person name="Pitluck S."/>
            <person name="Ivanova N."/>
            <person name="Ovchinikova G."/>
            <person name="Pati A."/>
            <person name="Chen A."/>
            <person name="Palaniappan K."/>
            <person name="Mavromatis K."/>
            <person name="Liolios K."/>
            <person name="Brettin T."/>
            <person name="Fiebig A."/>
            <person name="Rohde M."/>
            <person name="Abt B."/>
            <person name="Goker M."/>
            <person name="Detter J.C."/>
            <person name="Woyke T."/>
            <person name="Bristow J."/>
            <person name="Eisen J.A."/>
            <person name="Markowitz V."/>
            <person name="Hugenholtz P."/>
            <person name="Kyrpides N.C."/>
            <person name="Klenk H.P."/>
            <person name="Lapidus A."/>
        </authorList>
    </citation>
    <scope>NUCLEOTIDE SEQUENCE [LARGE SCALE GENOMIC DNA]</scope>
    <source>
        <strain evidence="2">DSM 44963</strain>
    </source>
</reference>
<dbReference type="InParanoid" id="D6U175"/>